<keyword evidence="1" id="KW-0175">Coiled coil</keyword>
<dbReference type="PROSITE" id="PS50076">
    <property type="entry name" value="DNAJ_2"/>
    <property type="match status" value="1"/>
</dbReference>
<dbReference type="GeneID" id="73468394"/>
<dbReference type="EMBL" id="JAGSYN010000059">
    <property type="protein sequence ID" value="KAG7664900.1"/>
    <property type="molecule type" value="Genomic_DNA"/>
</dbReference>
<dbReference type="CDD" id="cd06257">
    <property type="entry name" value="DnaJ"/>
    <property type="match status" value="1"/>
</dbReference>
<feature type="coiled-coil region" evidence="1">
    <location>
        <begin position="154"/>
        <end position="188"/>
    </location>
</feature>
<dbReference type="PANTHER" id="PTHR46620:SF1">
    <property type="entry name" value="J DOMAIN-CONTAINING PROTEIN SPF31"/>
    <property type="match status" value="1"/>
</dbReference>
<proteinExistence type="predicted"/>
<feature type="compositionally biased region" description="Basic residues" evidence="2">
    <location>
        <begin position="205"/>
        <end position="226"/>
    </location>
</feature>
<comment type="caution">
    <text evidence="4">The sequence shown here is derived from an EMBL/GenBank/DDBJ whole genome shotgun (WGS) entry which is preliminary data.</text>
</comment>
<dbReference type="SMART" id="SM00271">
    <property type="entry name" value="DnaJ"/>
    <property type="match status" value="1"/>
</dbReference>
<protein>
    <submittedName>
        <fullName evidence="4">Spf31</fullName>
    </submittedName>
</protein>
<dbReference type="OrthoDB" id="342454at2759"/>
<evidence type="ECO:0000256" key="1">
    <source>
        <dbReference type="SAM" id="Coils"/>
    </source>
</evidence>
<evidence type="ECO:0000313" key="4">
    <source>
        <dbReference type="EMBL" id="KAG7664900.1"/>
    </source>
</evidence>
<feature type="domain" description="J" evidence="3">
    <location>
        <begin position="32"/>
        <end position="117"/>
    </location>
</feature>
<dbReference type="PANTHER" id="PTHR46620">
    <property type="entry name" value="J DOMAIN-CONTAINING PROTEIN SPF31"/>
    <property type="match status" value="1"/>
</dbReference>
<dbReference type="RefSeq" id="XP_049265132.1">
    <property type="nucleotide sequence ID" value="XM_049405261.1"/>
</dbReference>
<gene>
    <name evidence="4" type="ORF">J8A68_001593</name>
</gene>
<evidence type="ECO:0000313" key="5">
    <source>
        <dbReference type="Proteomes" id="UP000694255"/>
    </source>
</evidence>
<name>A0A8J5R2H7_9ASCO</name>
<organism evidence="4 5">
    <name type="scientific">[Candida] subhashii</name>
    <dbReference type="NCBI Taxonomy" id="561895"/>
    <lineage>
        <taxon>Eukaryota</taxon>
        <taxon>Fungi</taxon>
        <taxon>Dikarya</taxon>
        <taxon>Ascomycota</taxon>
        <taxon>Saccharomycotina</taxon>
        <taxon>Pichiomycetes</taxon>
        <taxon>Debaryomycetaceae</taxon>
        <taxon>Spathaspora</taxon>
    </lineage>
</organism>
<feature type="region of interest" description="Disordered" evidence="2">
    <location>
        <begin position="193"/>
        <end position="226"/>
    </location>
</feature>
<dbReference type="AlphaFoldDB" id="A0A8J5R2H7"/>
<dbReference type="Pfam" id="PF00226">
    <property type="entry name" value="DnaJ"/>
    <property type="match status" value="1"/>
</dbReference>
<evidence type="ECO:0000256" key="2">
    <source>
        <dbReference type="SAM" id="MobiDB-lite"/>
    </source>
</evidence>
<keyword evidence="5" id="KW-1185">Reference proteome</keyword>
<reference evidence="4 5" key="1">
    <citation type="journal article" date="2021" name="DNA Res.">
        <title>Genome analysis of Candida subhashii reveals its hybrid nature and dual mitochondrial genome conformations.</title>
        <authorList>
            <person name="Mixao V."/>
            <person name="Hegedusova E."/>
            <person name="Saus E."/>
            <person name="Pryszcz L.P."/>
            <person name="Cillingova A."/>
            <person name="Nosek J."/>
            <person name="Gabaldon T."/>
        </authorList>
    </citation>
    <scope>NUCLEOTIDE SEQUENCE [LARGE SCALE GENOMIC DNA]</scope>
    <source>
        <strain evidence="4 5">CBS 10753</strain>
    </source>
</reference>
<dbReference type="InterPro" id="IPR001623">
    <property type="entry name" value="DnaJ_domain"/>
</dbReference>
<evidence type="ECO:0000259" key="3">
    <source>
        <dbReference type="PROSITE" id="PS50076"/>
    </source>
</evidence>
<dbReference type="Proteomes" id="UP000694255">
    <property type="component" value="Unassembled WGS sequence"/>
</dbReference>
<sequence>MSDDLDRILALEESALNKNKEIERILQCCQFDYFNILEINPLSVANIDELPLMIKKLYRKKSLLIHPDKTDNPNASDAFDRLKKAERILSANESDDELWKEKNRLLAIYQASYNKQNLDKSLSFNDIQNQTIRTKVEEILQDEINHEELQRLVHQTTETRKHELQERIKRERELKKKMENQWEDERDNRVKNWRGYVNKVEKKNNNKNKKKKDSTTKKKSKLNILA</sequence>
<accession>A0A8J5R2H7</accession>